<comment type="subcellular location">
    <subcellularLocation>
        <location evidence="1">Cell membrane</location>
        <topology evidence="1">Multi-pass membrane protein</topology>
    </subcellularLocation>
</comment>
<feature type="transmembrane region" description="Helical" evidence="7">
    <location>
        <begin position="21"/>
        <end position="41"/>
    </location>
</feature>
<evidence type="ECO:0000256" key="5">
    <source>
        <dbReference type="ARBA" id="ARBA00023136"/>
    </source>
</evidence>
<dbReference type="KEGG" id="mbur:EQU24_19835"/>
<evidence type="ECO:0000256" key="4">
    <source>
        <dbReference type="ARBA" id="ARBA00022989"/>
    </source>
</evidence>
<evidence type="ECO:0000256" key="2">
    <source>
        <dbReference type="ARBA" id="ARBA00022475"/>
    </source>
</evidence>
<dbReference type="InterPro" id="IPR025857">
    <property type="entry name" value="MacB_PCD"/>
</dbReference>
<evidence type="ECO:0000259" key="8">
    <source>
        <dbReference type="Pfam" id="PF02687"/>
    </source>
</evidence>
<evidence type="ECO:0000256" key="6">
    <source>
        <dbReference type="ARBA" id="ARBA00038076"/>
    </source>
</evidence>
<feature type="transmembrane region" description="Helical" evidence="7">
    <location>
        <begin position="272"/>
        <end position="296"/>
    </location>
</feature>
<dbReference type="RefSeq" id="WP_017841890.1">
    <property type="nucleotide sequence ID" value="NZ_CP035467.1"/>
</dbReference>
<organism evidence="10 11">
    <name type="scientific">Methylotuvimicrobium buryatense</name>
    <name type="common">Methylomicrobium buryatense</name>
    <dbReference type="NCBI Taxonomy" id="95641"/>
    <lineage>
        <taxon>Bacteria</taxon>
        <taxon>Pseudomonadati</taxon>
        <taxon>Pseudomonadota</taxon>
        <taxon>Gammaproteobacteria</taxon>
        <taxon>Methylococcales</taxon>
        <taxon>Methylococcaceae</taxon>
        <taxon>Methylotuvimicrobium</taxon>
    </lineage>
</organism>
<gene>
    <name evidence="10" type="ORF">EQU24_19835</name>
</gene>
<dbReference type="PANTHER" id="PTHR30572">
    <property type="entry name" value="MEMBRANE COMPONENT OF TRANSPORTER-RELATED"/>
    <property type="match status" value="1"/>
</dbReference>
<dbReference type="Proteomes" id="UP000305881">
    <property type="component" value="Chromosome"/>
</dbReference>
<comment type="similarity">
    <text evidence="6">Belongs to the ABC-4 integral membrane protein family.</text>
</comment>
<name>A0A4P9URV3_METBY</name>
<feature type="domain" description="MacB-like periplasmic core" evidence="9">
    <location>
        <begin position="23"/>
        <end position="245"/>
    </location>
</feature>
<evidence type="ECO:0000256" key="7">
    <source>
        <dbReference type="SAM" id="Phobius"/>
    </source>
</evidence>
<dbReference type="InterPro" id="IPR003838">
    <property type="entry name" value="ABC3_permease_C"/>
</dbReference>
<keyword evidence="3 7" id="KW-0812">Transmembrane</keyword>
<proteinExistence type="inferred from homology"/>
<evidence type="ECO:0000259" key="9">
    <source>
        <dbReference type="Pfam" id="PF12704"/>
    </source>
</evidence>
<keyword evidence="5 7" id="KW-0472">Membrane</keyword>
<dbReference type="STRING" id="675511.GCA_000341735_03470"/>
<evidence type="ECO:0000313" key="10">
    <source>
        <dbReference type="EMBL" id="QCW84232.1"/>
    </source>
</evidence>
<evidence type="ECO:0000313" key="11">
    <source>
        <dbReference type="Proteomes" id="UP000305881"/>
    </source>
</evidence>
<dbReference type="EMBL" id="CP035467">
    <property type="protein sequence ID" value="QCW84232.1"/>
    <property type="molecule type" value="Genomic_DNA"/>
</dbReference>
<evidence type="ECO:0000256" key="1">
    <source>
        <dbReference type="ARBA" id="ARBA00004651"/>
    </source>
</evidence>
<feature type="transmembrane region" description="Helical" evidence="7">
    <location>
        <begin position="331"/>
        <end position="357"/>
    </location>
</feature>
<dbReference type="PANTHER" id="PTHR30572:SF4">
    <property type="entry name" value="ABC TRANSPORTER PERMEASE YTRF"/>
    <property type="match status" value="1"/>
</dbReference>
<reference evidence="11" key="1">
    <citation type="journal article" date="2019" name="J. Bacteriol.">
        <title>A Mutagenic Screen Identifies a TonB-Dependent Receptor Required for the Lanthanide Metal Switch in the Type I Methanotroph 'Methylotuvimicrobium buryatense' 5GB1C.</title>
        <authorList>
            <person name="Groom J.D."/>
            <person name="Ford S.M."/>
            <person name="Pesesky M.W."/>
            <person name="Lidstrom M.E."/>
        </authorList>
    </citation>
    <scope>NUCLEOTIDE SEQUENCE [LARGE SCALE GENOMIC DNA]</scope>
    <source>
        <strain evidence="11">5GB1C</strain>
    </source>
</reference>
<feature type="domain" description="ABC3 transporter permease C-terminal" evidence="8">
    <location>
        <begin position="283"/>
        <end position="396"/>
    </location>
</feature>
<evidence type="ECO:0000256" key="3">
    <source>
        <dbReference type="ARBA" id="ARBA00022692"/>
    </source>
</evidence>
<dbReference type="GO" id="GO:0005886">
    <property type="term" value="C:plasma membrane"/>
    <property type="evidence" value="ECO:0007669"/>
    <property type="project" value="UniProtKB-SubCell"/>
</dbReference>
<keyword evidence="4 7" id="KW-1133">Transmembrane helix</keyword>
<dbReference type="AlphaFoldDB" id="A0A4P9URV3"/>
<dbReference type="Pfam" id="PF02687">
    <property type="entry name" value="FtsX"/>
    <property type="match status" value="1"/>
</dbReference>
<sequence length="403" mass="43198">MLIHDTLTQAFGSIKTQPLRVSLIILAMSIGVASVTVLVALGESARNYIVQEFEALGTHLVIVLPGRTETVGGHPPIMGETPRDLTLDDAEALFRSHYIAAVAPVSVGSAPVSVRGQALEREANILGSTHALQRVRRLTMAQGHFLPDMDVKRAQQVCVIGQTIREELFPRGPAIGQWLRIHDRRFRVIGVLSTEGQSIGVGFDEIVIVPVASAQALFDTQGLFRVLVEAKSKPAMYKAVDDIREIIKARHEGEDDVTIITQDSVVQTFDKILTALTLTVAGIAGISLAVAGVLVMNVMLVSVTQRTSEIGLLRALGATKSQLQRLFLTEAALLSLAGAVLGVVVGQLILFVLQMLYPAFPFIFPNWALAAALAVSLATGLIFGVLPARKAAKMDPVSALAKR</sequence>
<accession>A0A4P9URV3</accession>
<dbReference type="OrthoDB" id="9770036at2"/>
<dbReference type="GO" id="GO:0022857">
    <property type="term" value="F:transmembrane transporter activity"/>
    <property type="evidence" value="ECO:0007669"/>
    <property type="project" value="TreeGrafter"/>
</dbReference>
<keyword evidence="11" id="KW-1185">Reference proteome</keyword>
<feature type="transmembrane region" description="Helical" evidence="7">
    <location>
        <begin position="363"/>
        <end position="386"/>
    </location>
</feature>
<dbReference type="InterPro" id="IPR050250">
    <property type="entry name" value="Macrolide_Exporter_MacB"/>
</dbReference>
<protein>
    <submittedName>
        <fullName evidence="10">FtsX-like permease family protein</fullName>
    </submittedName>
</protein>
<dbReference type="Pfam" id="PF12704">
    <property type="entry name" value="MacB_PCD"/>
    <property type="match status" value="1"/>
</dbReference>
<keyword evidence="2" id="KW-1003">Cell membrane</keyword>